<dbReference type="EMBL" id="CP048882">
    <property type="protein sequence ID" value="QPP05819.1"/>
    <property type="molecule type" value="Genomic_DNA"/>
</dbReference>
<dbReference type="KEGG" id="sbat:G4Z16_04750"/>
<keyword evidence="3" id="KW-1185">Reference proteome</keyword>
<dbReference type="AlphaFoldDB" id="A0A7T1T3Q2"/>
<protein>
    <submittedName>
        <fullName evidence="2">Uncharacterized protein</fullName>
    </submittedName>
</protein>
<dbReference type="Pfam" id="PF19457">
    <property type="entry name" value="DUF5994"/>
    <property type="match status" value="1"/>
</dbReference>
<dbReference type="Proteomes" id="UP000595046">
    <property type="component" value="Chromosome"/>
</dbReference>
<reference evidence="3" key="1">
    <citation type="submission" date="2020-02" db="EMBL/GenBank/DDBJ databases">
        <title>Streptomyces sp. ASO4wet.</title>
        <authorList>
            <person name="Risdian C."/>
            <person name="Landwehr W."/>
            <person name="Schupp P."/>
            <person name="Wink J."/>
        </authorList>
    </citation>
    <scope>NUCLEOTIDE SEQUENCE [LARGE SCALE GENOMIC DNA]</scope>
    <source>
        <strain evidence="3">ASO4wet</strain>
    </source>
</reference>
<proteinExistence type="predicted"/>
<sequence length="191" mass="20836">MHVTPDRTQLIHEPYSAPPLRLALKPQDAPAGLLDGAWWPHSRNLLRELPVLTDVLDRLWGRVTRISVNPTHWPVVPRKVPVTGHLVKVGWFRAEQDPHKVVLLSYRVGRMDLLVIPPATSVATAARLMAAATHTGLRLTASELVAADDVVQALTEGQRTQEEAWESEGGSAPVTASAPRVPSVRARSGGM</sequence>
<organism evidence="2 3">
    <name type="scientific">Streptomyces bathyalis</name>
    <dbReference type="NCBI Taxonomy" id="2710756"/>
    <lineage>
        <taxon>Bacteria</taxon>
        <taxon>Bacillati</taxon>
        <taxon>Actinomycetota</taxon>
        <taxon>Actinomycetes</taxon>
        <taxon>Kitasatosporales</taxon>
        <taxon>Streptomycetaceae</taxon>
        <taxon>Streptomyces</taxon>
    </lineage>
</organism>
<dbReference type="InterPro" id="IPR046036">
    <property type="entry name" value="DUF5994"/>
</dbReference>
<evidence type="ECO:0000256" key="1">
    <source>
        <dbReference type="SAM" id="MobiDB-lite"/>
    </source>
</evidence>
<dbReference type="RefSeq" id="WP_197349337.1">
    <property type="nucleotide sequence ID" value="NZ_CP048882.1"/>
</dbReference>
<name>A0A7T1T3Q2_9ACTN</name>
<feature type="region of interest" description="Disordered" evidence="1">
    <location>
        <begin position="157"/>
        <end position="191"/>
    </location>
</feature>
<evidence type="ECO:0000313" key="3">
    <source>
        <dbReference type="Proteomes" id="UP000595046"/>
    </source>
</evidence>
<evidence type="ECO:0000313" key="2">
    <source>
        <dbReference type="EMBL" id="QPP05819.1"/>
    </source>
</evidence>
<gene>
    <name evidence="2" type="ORF">G4Z16_04750</name>
</gene>
<accession>A0A7T1T3Q2</accession>